<evidence type="ECO:0000256" key="4">
    <source>
        <dbReference type="ARBA" id="ARBA00021589"/>
    </source>
</evidence>
<evidence type="ECO:0000256" key="3">
    <source>
        <dbReference type="ARBA" id="ARBA00012417"/>
    </source>
</evidence>
<protein>
    <recommendedName>
        <fullName evidence="4">DNA polymerase zeta catalytic subunit</fullName>
        <ecNumber evidence="3">2.7.7.7</ecNumber>
    </recommendedName>
</protein>
<evidence type="ECO:0000256" key="6">
    <source>
        <dbReference type="ARBA" id="ARBA00022695"/>
    </source>
</evidence>
<evidence type="ECO:0000313" key="18">
    <source>
        <dbReference type="EMBL" id="GMF09369.1"/>
    </source>
</evidence>
<keyword evidence="8" id="KW-0227">DNA damage</keyword>
<dbReference type="EC" id="2.7.7.7" evidence="3"/>
<evidence type="ECO:0000256" key="11">
    <source>
        <dbReference type="ARBA" id="ARBA00023004"/>
    </source>
</evidence>
<name>A0A9W6WN66_9STRA</name>
<dbReference type="FunFam" id="1.10.287.690:FF:000002">
    <property type="entry name" value="DNA polymerase zeta"/>
    <property type="match status" value="1"/>
</dbReference>
<dbReference type="GO" id="GO:0000724">
    <property type="term" value="P:double-strand break repair via homologous recombination"/>
    <property type="evidence" value="ECO:0007669"/>
    <property type="project" value="TreeGrafter"/>
</dbReference>
<dbReference type="GO" id="GO:0042276">
    <property type="term" value="P:error-prone translesion synthesis"/>
    <property type="evidence" value="ECO:0007669"/>
    <property type="project" value="TreeGrafter"/>
</dbReference>
<evidence type="ECO:0000256" key="10">
    <source>
        <dbReference type="ARBA" id="ARBA00022932"/>
    </source>
</evidence>
<keyword evidence="19" id="KW-1185">Reference proteome</keyword>
<evidence type="ECO:0000256" key="1">
    <source>
        <dbReference type="ARBA" id="ARBA00001966"/>
    </source>
</evidence>
<dbReference type="Pfam" id="PF00136">
    <property type="entry name" value="DNA_pol_B"/>
    <property type="match status" value="1"/>
</dbReference>
<dbReference type="InterPro" id="IPR006134">
    <property type="entry name" value="DNA-dir_DNA_pol_B_multi_dom"/>
</dbReference>
<reference evidence="18" key="1">
    <citation type="submission" date="2023-04" db="EMBL/GenBank/DDBJ databases">
        <title>Phytophthora lilii NBRC 32176.</title>
        <authorList>
            <person name="Ichikawa N."/>
            <person name="Sato H."/>
            <person name="Tonouchi N."/>
        </authorList>
    </citation>
    <scope>NUCLEOTIDE SEQUENCE</scope>
    <source>
        <strain evidence="18">NBRC 32176</strain>
    </source>
</reference>
<dbReference type="SUPFAM" id="SSF56672">
    <property type="entry name" value="DNA/RNA polymerases"/>
    <property type="match status" value="1"/>
</dbReference>
<keyword evidence="13" id="KW-0234">DNA repair</keyword>
<evidence type="ECO:0000313" key="19">
    <source>
        <dbReference type="Proteomes" id="UP001165083"/>
    </source>
</evidence>
<dbReference type="PANTHER" id="PTHR45812">
    <property type="entry name" value="DNA POLYMERASE ZETA CATALYTIC SUBUNIT"/>
    <property type="match status" value="1"/>
</dbReference>
<dbReference type="GO" id="GO:0005634">
    <property type="term" value="C:nucleus"/>
    <property type="evidence" value="ECO:0007669"/>
    <property type="project" value="TreeGrafter"/>
</dbReference>
<proteinExistence type="inferred from homology"/>
<keyword evidence="11" id="KW-0408">Iron</keyword>
<keyword evidence="6" id="KW-0548">Nucleotidyltransferase</keyword>
<dbReference type="Gene3D" id="1.10.287.690">
    <property type="entry name" value="Helix hairpin bin"/>
    <property type="match status" value="1"/>
</dbReference>
<keyword evidence="7" id="KW-0479">Metal-binding</keyword>
<dbReference type="OrthoDB" id="2414538at2759"/>
<dbReference type="InterPro" id="IPR043502">
    <property type="entry name" value="DNA/RNA_pol_sf"/>
</dbReference>
<dbReference type="Proteomes" id="UP001165083">
    <property type="component" value="Unassembled WGS sequence"/>
</dbReference>
<keyword evidence="10" id="KW-0239">DNA-directed DNA polymerase</keyword>
<evidence type="ECO:0000259" key="16">
    <source>
        <dbReference type="Pfam" id="PF00136"/>
    </source>
</evidence>
<dbReference type="GO" id="GO:0003887">
    <property type="term" value="F:DNA-directed DNA polymerase activity"/>
    <property type="evidence" value="ECO:0007669"/>
    <property type="project" value="UniProtKB-KW"/>
</dbReference>
<dbReference type="InterPro" id="IPR012337">
    <property type="entry name" value="RNaseH-like_sf"/>
</dbReference>
<gene>
    <name evidence="18" type="ORF">Plil01_000027700</name>
</gene>
<dbReference type="EMBL" id="BSXW01000009">
    <property type="protein sequence ID" value="GMF09369.1"/>
    <property type="molecule type" value="Genomic_DNA"/>
</dbReference>
<dbReference type="GO" id="GO:0051536">
    <property type="term" value="F:iron-sulfur cluster binding"/>
    <property type="evidence" value="ECO:0007669"/>
    <property type="project" value="UniProtKB-KW"/>
</dbReference>
<dbReference type="Pfam" id="PF03104">
    <property type="entry name" value="DNA_pol_B_exo1"/>
    <property type="match status" value="1"/>
</dbReference>
<dbReference type="AlphaFoldDB" id="A0A9W6WN66"/>
<dbReference type="GO" id="GO:0003677">
    <property type="term" value="F:DNA binding"/>
    <property type="evidence" value="ECO:0007669"/>
    <property type="project" value="InterPro"/>
</dbReference>
<comment type="cofactor">
    <cofactor evidence="1">
        <name>[4Fe-4S] cluster</name>
        <dbReference type="ChEBI" id="CHEBI:49883"/>
    </cofactor>
</comment>
<feature type="domain" description="DNA-directed DNA polymerase family B multifunctional" evidence="16">
    <location>
        <begin position="185"/>
        <end position="277"/>
    </location>
</feature>
<dbReference type="InterPro" id="IPR030559">
    <property type="entry name" value="PolZ_Rev3"/>
</dbReference>
<evidence type="ECO:0000256" key="2">
    <source>
        <dbReference type="ARBA" id="ARBA00005755"/>
    </source>
</evidence>
<evidence type="ECO:0000256" key="7">
    <source>
        <dbReference type="ARBA" id="ARBA00022723"/>
    </source>
</evidence>
<organism evidence="18 19">
    <name type="scientific">Phytophthora lilii</name>
    <dbReference type="NCBI Taxonomy" id="2077276"/>
    <lineage>
        <taxon>Eukaryota</taxon>
        <taxon>Sar</taxon>
        <taxon>Stramenopiles</taxon>
        <taxon>Oomycota</taxon>
        <taxon>Peronosporomycetes</taxon>
        <taxon>Peronosporales</taxon>
        <taxon>Peronosporaceae</taxon>
        <taxon>Phytophthora</taxon>
    </lineage>
</organism>
<dbReference type="InterPro" id="IPR042087">
    <property type="entry name" value="DNA_pol_B_thumb"/>
</dbReference>
<dbReference type="Gene3D" id="3.30.420.10">
    <property type="entry name" value="Ribonuclease H-like superfamily/Ribonuclease H"/>
    <property type="match status" value="1"/>
</dbReference>
<evidence type="ECO:0000256" key="8">
    <source>
        <dbReference type="ARBA" id="ARBA00022763"/>
    </source>
</evidence>
<feature type="region of interest" description="Disordered" evidence="15">
    <location>
        <begin position="109"/>
        <end position="134"/>
    </location>
</feature>
<comment type="catalytic activity">
    <reaction evidence="14">
        <text>DNA(n) + a 2'-deoxyribonucleoside 5'-triphosphate = DNA(n+1) + diphosphate</text>
        <dbReference type="Rhea" id="RHEA:22508"/>
        <dbReference type="Rhea" id="RHEA-COMP:17339"/>
        <dbReference type="Rhea" id="RHEA-COMP:17340"/>
        <dbReference type="ChEBI" id="CHEBI:33019"/>
        <dbReference type="ChEBI" id="CHEBI:61560"/>
        <dbReference type="ChEBI" id="CHEBI:173112"/>
        <dbReference type="EC" id="2.7.7.7"/>
    </reaction>
</comment>
<comment type="similarity">
    <text evidence="2">Belongs to the DNA polymerase type-B family.</text>
</comment>
<keyword evidence="9" id="KW-0862">Zinc</keyword>
<evidence type="ECO:0000256" key="12">
    <source>
        <dbReference type="ARBA" id="ARBA00023014"/>
    </source>
</evidence>
<evidence type="ECO:0000256" key="14">
    <source>
        <dbReference type="ARBA" id="ARBA00049244"/>
    </source>
</evidence>
<accession>A0A9W6WN66</accession>
<feature type="domain" description="DNA-directed DNA polymerase family B exonuclease" evidence="17">
    <location>
        <begin position="3"/>
        <end position="112"/>
    </location>
</feature>
<dbReference type="InterPro" id="IPR036397">
    <property type="entry name" value="RNaseH_sf"/>
</dbReference>
<keyword evidence="5" id="KW-0808">Transferase</keyword>
<evidence type="ECO:0000259" key="17">
    <source>
        <dbReference type="Pfam" id="PF03104"/>
    </source>
</evidence>
<evidence type="ECO:0000256" key="15">
    <source>
        <dbReference type="SAM" id="MobiDB-lite"/>
    </source>
</evidence>
<evidence type="ECO:0000256" key="13">
    <source>
        <dbReference type="ARBA" id="ARBA00023204"/>
    </source>
</evidence>
<dbReference type="Gene3D" id="1.10.132.60">
    <property type="entry name" value="DNA polymerase family B, C-terminal domain"/>
    <property type="match status" value="1"/>
</dbReference>
<evidence type="ECO:0000256" key="9">
    <source>
        <dbReference type="ARBA" id="ARBA00022833"/>
    </source>
</evidence>
<dbReference type="InterPro" id="IPR006133">
    <property type="entry name" value="DNA-dir_DNA_pol_B_exonuc"/>
</dbReference>
<sequence length="430" mass="47569">MLPNPLHDPVNVISYSVEAQEGPTDSKTKERGFIFCKADDMEQSTLGSVGLCVDSSDISVTIATDERDLFCSLEKLVRRWDPDFLAGFEVQKASIGYLVDRASQMDSLSRLPSTPIDPRNITSVPDREGESQNEASIGTTWGVNKAAGLWLHGRCRLKDGLNPELETSLGVVDFTPSASGLLHCKDDIIIAPNGTLFCPKSYRYGVLPLILDEILSTRIMVKKSMKSAKESNQNRLERVLNARQLALKMISNVTYGYTAAGFSGRMPCAQLADAIVQFSDVVLVAVVADWIIGVFCSAPPAALVSTKAMAKDPRAEPRYAERVPYVVVNGPPGARLMDLVVSPDEYFDKRKRYSVNYHYYINKQVCSFVRYQLQRLLSFKLTPSALDHPEFGATFSADWRQHSLMVRYSASVVCESSPACLRCHDTDTSV</sequence>
<dbReference type="SUPFAM" id="SSF53098">
    <property type="entry name" value="Ribonuclease H-like"/>
    <property type="match status" value="1"/>
</dbReference>
<dbReference type="GO" id="GO:0000166">
    <property type="term" value="F:nucleotide binding"/>
    <property type="evidence" value="ECO:0007669"/>
    <property type="project" value="InterPro"/>
</dbReference>
<comment type="caution">
    <text evidence="18">The sequence shown here is derived from an EMBL/GenBank/DDBJ whole genome shotgun (WGS) entry which is preliminary data.</text>
</comment>
<dbReference type="PANTHER" id="PTHR45812:SF1">
    <property type="entry name" value="DNA POLYMERASE ZETA CATALYTIC SUBUNIT"/>
    <property type="match status" value="1"/>
</dbReference>
<evidence type="ECO:0000256" key="5">
    <source>
        <dbReference type="ARBA" id="ARBA00022679"/>
    </source>
</evidence>
<dbReference type="GO" id="GO:0016035">
    <property type="term" value="C:zeta DNA polymerase complex"/>
    <property type="evidence" value="ECO:0007669"/>
    <property type="project" value="InterPro"/>
</dbReference>
<dbReference type="GO" id="GO:0046872">
    <property type="term" value="F:metal ion binding"/>
    <property type="evidence" value="ECO:0007669"/>
    <property type="project" value="UniProtKB-KW"/>
</dbReference>
<keyword evidence="12" id="KW-0411">Iron-sulfur</keyword>